<keyword evidence="4" id="KW-0540">Nuclease</keyword>
<keyword evidence="10" id="KW-1185">Reference proteome</keyword>
<protein>
    <recommendedName>
        <fullName evidence="8">DDE Tnp4 domain-containing protein</fullName>
    </recommendedName>
</protein>
<dbReference type="PANTHER" id="PTHR22930">
    <property type="match status" value="1"/>
</dbReference>
<keyword evidence="7" id="KW-0539">Nucleus</keyword>
<dbReference type="PANTHER" id="PTHR22930:SF85">
    <property type="entry name" value="GH03217P-RELATED"/>
    <property type="match status" value="1"/>
</dbReference>
<dbReference type="InterPro" id="IPR027806">
    <property type="entry name" value="HARBI1_dom"/>
</dbReference>
<evidence type="ECO:0000256" key="6">
    <source>
        <dbReference type="ARBA" id="ARBA00022801"/>
    </source>
</evidence>
<feature type="domain" description="DDE Tnp4" evidence="8">
    <location>
        <begin position="3"/>
        <end position="148"/>
    </location>
</feature>
<evidence type="ECO:0000256" key="4">
    <source>
        <dbReference type="ARBA" id="ARBA00022722"/>
    </source>
</evidence>
<dbReference type="InterPro" id="IPR045249">
    <property type="entry name" value="HARBI1-like"/>
</dbReference>
<evidence type="ECO:0000256" key="1">
    <source>
        <dbReference type="ARBA" id="ARBA00001968"/>
    </source>
</evidence>
<dbReference type="EMBL" id="JANEYF010005365">
    <property type="protein sequence ID" value="KAJ8928489.1"/>
    <property type="molecule type" value="Genomic_DNA"/>
</dbReference>
<evidence type="ECO:0000256" key="5">
    <source>
        <dbReference type="ARBA" id="ARBA00022723"/>
    </source>
</evidence>
<dbReference type="Proteomes" id="UP001162156">
    <property type="component" value="Unassembled WGS sequence"/>
</dbReference>
<evidence type="ECO:0000313" key="10">
    <source>
        <dbReference type="Proteomes" id="UP001162156"/>
    </source>
</evidence>
<dbReference type="GO" id="GO:0046872">
    <property type="term" value="F:metal ion binding"/>
    <property type="evidence" value="ECO:0007669"/>
    <property type="project" value="UniProtKB-KW"/>
</dbReference>
<dbReference type="GO" id="GO:0005634">
    <property type="term" value="C:nucleus"/>
    <property type="evidence" value="ECO:0007669"/>
    <property type="project" value="UniProtKB-SubCell"/>
</dbReference>
<name>A0AAV8WPW9_9CUCU</name>
<keyword evidence="6" id="KW-0378">Hydrolase</keyword>
<evidence type="ECO:0000256" key="3">
    <source>
        <dbReference type="ARBA" id="ARBA00006958"/>
    </source>
</evidence>
<proteinExistence type="inferred from homology"/>
<evidence type="ECO:0000256" key="2">
    <source>
        <dbReference type="ARBA" id="ARBA00004123"/>
    </source>
</evidence>
<accession>A0AAV8WPW9</accession>
<evidence type="ECO:0000313" key="9">
    <source>
        <dbReference type="EMBL" id="KAJ8928489.1"/>
    </source>
</evidence>
<comment type="similarity">
    <text evidence="3">Belongs to the HARBI1 family.</text>
</comment>
<dbReference type="GO" id="GO:0016787">
    <property type="term" value="F:hydrolase activity"/>
    <property type="evidence" value="ECO:0007669"/>
    <property type="project" value="UniProtKB-KW"/>
</dbReference>
<organism evidence="9 10">
    <name type="scientific">Rhamnusium bicolor</name>
    <dbReference type="NCBI Taxonomy" id="1586634"/>
    <lineage>
        <taxon>Eukaryota</taxon>
        <taxon>Metazoa</taxon>
        <taxon>Ecdysozoa</taxon>
        <taxon>Arthropoda</taxon>
        <taxon>Hexapoda</taxon>
        <taxon>Insecta</taxon>
        <taxon>Pterygota</taxon>
        <taxon>Neoptera</taxon>
        <taxon>Endopterygota</taxon>
        <taxon>Coleoptera</taxon>
        <taxon>Polyphaga</taxon>
        <taxon>Cucujiformia</taxon>
        <taxon>Chrysomeloidea</taxon>
        <taxon>Cerambycidae</taxon>
        <taxon>Lepturinae</taxon>
        <taxon>Rhagiini</taxon>
        <taxon>Rhamnusium</taxon>
    </lineage>
</organism>
<dbReference type="Pfam" id="PF13359">
    <property type="entry name" value="DDE_Tnp_4"/>
    <property type="match status" value="1"/>
</dbReference>
<keyword evidence="5" id="KW-0479">Metal-binding</keyword>
<dbReference type="AlphaFoldDB" id="A0AAV8WPW9"/>
<sequence length="185" mass="21056">MEAPKEDAASYVNRKGVHSIILQDVCNSRSLFTHCYAGHVGSVHDARVFRNSPVAHFIELAEYFPKDSHIIGVAAYPIHPHVMVPFRDNGDLTLRQKNYNYCLSSTRMAIERAFGLLKMRFRILLDCLPLVDVNKIPEFIIACCVLHNICILKNDLMNVVVHRENEQIQPIIPAINVHLGNEKKK</sequence>
<evidence type="ECO:0000259" key="8">
    <source>
        <dbReference type="Pfam" id="PF13359"/>
    </source>
</evidence>
<comment type="cofactor">
    <cofactor evidence="1">
        <name>a divalent metal cation</name>
        <dbReference type="ChEBI" id="CHEBI:60240"/>
    </cofactor>
</comment>
<reference evidence="9" key="1">
    <citation type="journal article" date="2023" name="Insect Mol. Biol.">
        <title>Genome sequencing provides insights into the evolution of gene families encoding plant cell wall-degrading enzymes in longhorned beetles.</title>
        <authorList>
            <person name="Shin N.R."/>
            <person name="Okamura Y."/>
            <person name="Kirsch R."/>
            <person name="Pauchet Y."/>
        </authorList>
    </citation>
    <scope>NUCLEOTIDE SEQUENCE</scope>
    <source>
        <strain evidence="9">RBIC_L_NR</strain>
    </source>
</reference>
<dbReference type="GO" id="GO:0004518">
    <property type="term" value="F:nuclease activity"/>
    <property type="evidence" value="ECO:0007669"/>
    <property type="project" value="UniProtKB-KW"/>
</dbReference>
<comment type="subcellular location">
    <subcellularLocation>
        <location evidence="2">Nucleus</location>
    </subcellularLocation>
</comment>
<comment type="caution">
    <text evidence="9">The sequence shown here is derived from an EMBL/GenBank/DDBJ whole genome shotgun (WGS) entry which is preliminary data.</text>
</comment>
<gene>
    <name evidence="9" type="ORF">NQ314_018959</name>
</gene>
<evidence type="ECO:0000256" key="7">
    <source>
        <dbReference type="ARBA" id="ARBA00023242"/>
    </source>
</evidence>